<dbReference type="Proteomes" id="UP001415857">
    <property type="component" value="Unassembled WGS sequence"/>
</dbReference>
<organism evidence="1 2">
    <name type="scientific">Liquidambar formosana</name>
    <name type="common">Formosan gum</name>
    <dbReference type="NCBI Taxonomy" id="63359"/>
    <lineage>
        <taxon>Eukaryota</taxon>
        <taxon>Viridiplantae</taxon>
        <taxon>Streptophyta</taxon>
        <taxon>Embryophyta</taxon>
        <taxon>Tracheophyta</taxon>
        <taxon>Spermatophyta</taxon>
        <taxon>Magnoliopsida</taxon>
        <taxon>eudicotyledons</taxon>
        <taxon>Gunneridae</taxon>
        <taxon>Pentapetalae</taxon>
        <taxon>Saxifragales</taxon>
        <taxon>Altingiaceae</taxon>
        <taxon>Liquidambar</taxon>
    </lineage>
</organism>
<evidence type="ECO:0000313" key="2">
    <source>
        <dbReference type="Proteomes" id="UP001415857"/>
    </source>
</evidence>
<dbReference type="EMBL" id="JBBPBK010000008">
    <property type="protein sequence ID" value="KAK9279510.1"/>
    <property type="molecule type" value="Genomic_DNA"/>
</dbReference>
<proteinExistence type="predicted"/>
<comment type="caution">
    <text evidence="1">The sequence shown here is derived from an EMBL/GenBank/DDBJ whole genome shotgun (WGS) entry which is preliminary data.</text>
</comment>
<reference evidence="1 2" key="1">
    <citation type="journal article" date="2024" name="Plant J.">
        <title>Genome sequences and population genomics reveal climatic adaptation and genomic divergence between two closely related sweetgum species.</title>
        <authorList>
            <person name="Xu W.Q."/>
            <person name="Ren C.Q."/>
            <person name="Zhang X.Y."/>
            <person name="Comes H.P."/>
            <person name="Liu X.H."/>
            <person name="Li Y.G."/>
            <person name="Kettle C.J."/>
            <person name="Jalonen R."/>
            <person name="Gaisberger H."/>
            <person name="Ma Y.Z."/>
            <person name="Qiu Y.X."/>
        </authorList>
    </citation>
    <scope>NUCLEOTIDE SEQUENCE [LARGE SCALE GENOMIC DNA]</scope>
    <source>
        <strain evidence="1">Hangzhou</strain>
    </source>
</reference>
<protein>
    <submittedName>
        <fullName evidence="1">Uncharacterized protein</fullName>
    </submittedName>
</protein>
<name>A0AAP0RKT3_LIQFO</name>
<accession>A0AAP0RKT3</accession>
<dbReference type="AlphaFoldDB" id="A0AAP0RKT3"/>
<sequence>MKHSSARNVIERCFGLLKRRMASTSRDKDSTASTPVVRLKHQWTPLEDEKLVQGLYELYTMGTWKCDTGFKSGYLL</sequence>
<gene>
    <name evidence="1" type="ORF">L1049_013189</name>
</gene>
<keyword evidence="2" id="KW-1185">Reference proteome</keyword>
<evidence type="ECO:0000313" key="1">
    <source>
        <dbReference type="EMBL" id="KAK9279510.1"/>
    </source>
</evidence>